<evidence type="ECO:0000259" key="1">
    <source>
        <dbReference type="PROSITE" id="PS50075"/>
    </source>
</evidence>
<dbReference type="PROSITE" id="PS50075">
    <property type="entry name" value="CARRIER"/>
    <property type="match status" value="1"/>
</dbReference>
<proteinExistence type="predicted"/>
<protein>
    <submittedName>
        <fullName evidence="2">Acyl carrier protein</fullName>
    </submittedName>
</protein>
<feature type="domain" description="Carrier" evidence="1">
    <location>
        <begin position="1"/>
        <end position="65"/>
    </location>
</feature>
<evidence type="ECO:0000313" key="3">
    <source>
        <dbReference type="Proteomes" id="UP001168528"/>
    </source>
</evidence>
<name>A0ABT8REY2_9BACT</name>
<reference evidence="2" key="1">
    <citation type="submission" date="2023-07" db="EMBL/GenBank/DDBJ databases">
        <title>The genome sequence of Rhodocytophaga aerolata KACC 12507.</title>
        <authorList>
            <person name="Zhang X."/>
        </authorList>
    </citation>
    <scope>NUCLEOTIDE SEQUENCE</scope>
    <source>
        <strain evidence="2">KACC 12507</strain>
    </source>
</reference>
<sequence>MRNVEQEIKYITNHVFGIKEEEIHVESRLKEDLGLDSLDTMEWVLELETEFNISISVEDGVNFKK</sequence>
<dbReference type="InterPro" id="IPR009081">
    <property type="entry name" value="PP-bd_ACP"/>
</dbReference>
<dbReference type="Gene3D" id="1.10.1200.10">
    <property type="entry name" value="ACP-like"/>
    <property type="match status" value="1"/>
</dbReference>
<dbReference type="Pfam" id="PF00550">
    <property type="entry name" value="PP-binding"/>
    <property type="match status" value="1"/>
</dbReference>
<dbReference type="RefSeq" id="WP_302041465.1">
    <property type="nucleotide sequence ID" value="NZ_JAUKPO010000034.1"/>
</dbReference>
<comment type="caution">
    <text evidence="2">The sequence shown here is derived from an EMBL/GenBank/DDBJ whole genome shotgun (WGS) entry which is preliminary data.</text>
</comment>
<dbReference type="Proteomes" id="UP001168528">
    <property type="component" value="Unassembled WGS sequence"/>
</dbReference>
<organism evidence="2 3">
    <name type="scientific">Rhodocytophaga aerolata</name>
    <dbReference type="NCBI Taxonomy" id="455078"/>
    <lineage>
        <taxon>Bacteria</taxon>
        <taxon>Pseudomonadati</taxon>
        <taxon>Bacteroidota</taxon>
        <taxon>Cytophagia</taxon>
        <taxon>Cytophagales</taxon>
        <taxon>Rhodocytophagaceae</taxon>
        <taxon>Rhodocytophaga</taxon>
    </lineage>
</organism>
<dbReference type="SUPFAM" id="SSF47336">
    <property type="entry name" value="ACP-like"/>
    <property type="match status" value="1"/>
</dbReference>
<evidence type="ECO:0000313" key="2">
    <source>
        <dbReference type="EMBL" id="MDO1450663.1"/>
    </source>
</evidence>
<accession>A0ABT8REY2</accession>
<keyword evidence="3" id="KW-1185">Reference proteome</keyword>
<dbReference type="EMBL" id="JAUKPO010000034">
    <property type="protein sequence ID" value="MDO1450663.1"/>
    <property type="molecule type" value="Genomic_DNA"/>
</dbReference>
<dbReference type="InterPro" id="IPR036736">
    <property type="entry name" value="ACP-like_sf"/>
</dbReference>
<gene>
    <name evidence="2" type="ORF">Q0590_30600</name>
</gene>